<dbReference type="SMART" id="SM00354">
    <property type="entry name" value="HTH_LACI"/>
    <property type="match status" value="1"/>
</dbReference>
<dbReference type="SUPFAM" id="SSF47413">
    <property type="entry name" value="lambda repressor-like DNA-binding domains"/>
    <property type="match status" value="1"/>
</dbReference>
<proteinExistence type="predicted"/>
<dbReference type="InterPro" id="IPR028082">
    <property type="entry name" value="Peripla_BP_I"/>
</dbReference>
<organism evidence="5 6">
    <name type="scientific">Pedobacter africanus</name>
    <dbReference type="NCBI Taxonomy" id="151894"/>
    <lineage>
        <taxon>Bacteria</taxon>
        <taxon>Pseudomonadati</taxon>
        <taxon>Bacteroidota</taxon>
        <taxon>Sphingobacteriia</taxon>
        <taxon>Sphingobacteriales</taxon>
        <taxon>Sphingobacteriaceae</taxon>
        <taxon>Pedobacter</taxon>
    </lineage>
</organism>
<dbReference type="PROSITE" id="PS50932">
    <property type="entry name" value="HTH_LACI_2"/>
    <property type="match status" value="1"/>
</dbReference>
<sequence>MLACQIFAFMATGKKTYQNTILDIAEALRLSPATISRALNNHPYVKEKTRKDVIDMAAKLGYRRNHMASGLRSNKSRTVGLIVPRVSMFFHAEVITTIQNDLHKQGYSLIICQSNDSVSMERELTETLYASRVDALIAACTLQTVDFSHFDKFTENGTPVIFYDRVPVEPYRATIVKGDDFNGAYQATSHLIAAGCKKIAHISGPLTSNLYQDRAAGFAKAMEEHGLELIPDWIFHQELSAENAMRAMREMFAGGEVPDALFADNDTTAIAAIQFAIEKGITVPDALKVAGYSNDPRTAIITPPITSVEQFPETVGKRIVEALTALLNSDPAEPAYITKAVVVPVQLVSRMSTSTINKNTI</sequence>
<dbReference type="Proteomes" id="UP000192756">
    <property type="component" value="Unassembled WGS sequence"/>
</dbReference>
<dbReference type="InterPro" id="IPR010982">
    <property type="entry name" value="Lambda_DNA-bd_dom_sf"/>
</dbReference>
<dbReference type="GO" id="GO:0000976">
    <property type="term" value="F:transcription cis-regulatory region binding"/>
    <property type="evidence" value="ECO:0007669"/>
    <property type="project" value="TreeGrafter"/>
</dbReference>
<protein>
    <submittedName>
        <fullName evidence="5">Transcriptional regulator, LacI family</fullName>
    </submittedName>
</protein>
<dbReference type="GO" id="GO:0003700">
    <property type="term" value="F:DNA-binding transcription factor activity"/>
    <property type="evidence" value="ECO:0007669"/>
    <property type="project" value="TreeGrafter"/>
</dbReference>
<dbReference type="PANTHER" id="PTHR30146">
    <property type="entry name" value="LACI-RELATED TRANSCRIPTIONAL REPRESSOR"/>
    <property type="match status" value="1"/>
</dbReference>
<evidence type="ECO:0000313" key="5">
    <source>
        <dbReference type="EMBL" id="SMC41773.1"/>
    </source>
</evidence>
<accession>A0A1W1Z071</accession>
<dbReference type="Gene3D" id="1.10.260.40">
    <property type="entry name" value="lambda repressor-like DNA-binding domains"/>
    <property type="match status" value="1"/>
</dbReference>
<keyword evidence="2" id="KW-0238">DNA-binding</keyword>
<gene>
    <name evidence="5" type="ORF">SAMN04488524_0325</name>
</gene>
<dbReference type="InterPro" id="IPR046335">
    <property type="entry name" value="LacI/GalR-like_sensor"/>
</dbReference>
<dbReference type="PANTHER" id="PTHR30146:SF109">
    <property type="entry name" value="HTH-TYPE TRANSCRIPTIONAL REGULATOR GALS"/>
    <property type="match status" value="1"/>
</dbReference>
<feature type="domain" description="HTH lacI-type" evidence="4">
    <location>
        <begin position="20"/>
        <end position="73"/>
    </location>
</feature>
<reference evidence="6" key="1">
    <citation type="submission" date="2017-04" db="EMBL/GenBank/DDBJ databases">
        <authorList>
            <person name="Varghese N."/>
            <person name="Submissions S."/>
        </authorList>
    </citation>
    <scope>NUCLEOTIDE SEQUENCE [LARGE SCALE GENOMIC DNA]</scope>
    <source>
        <strain evidence="6">DSM 12126</strain>
    </source>
</reference>
<dbReference type="CDD" id="cd06267">
    <property type="entry name" value="PBP1_LacI_sugar_binding-like"/>
    <property type="match status" value="1"/>
</dbReference>
<name>A0A1W1Z071_9SPHI</name>
<evidence type="ECO:0000259" key="4">
    <source>
        <dbReference type="PROSITE" id="PS50932"/>
    </source>
</evidence>
<dbReference type="InterPro" id="IPR000843">
    <property type="entry name" value="HTH_LacI"/>
</dbReference>
<dbReference type="Gene3D" id="3.40.50.2300">
    <property type="match status" value="2"/>
</dbReference>
<dbReference type="STRING" id="151894.SAMN04488524_0325"/>
<dbReference type="EMBL" id="FWXT01000001">
    <property type="protein sequence ID" value="SMC41773.1"/>
    <property type="molecule type" value="Genomic_DNA"/>
</dbReference>
<evidence type="ECO:0000256" key="1">
    <source>
        <dbReference type="ARBA" id="ARBA00023015"/>
    </source>
</evidence>
<dbReference type="CDD" id="cd01392">
    <property type="entry name" value="HTH_LacI"/>
    <property type="match status" value="1"/>
</dbReference>
<keyword evidence="1" id="KW-0805">Transcription regulation</keyword>
<keyword evidence="3" id="KW-0804">Transcription</keyword>
<evidence type="ECO:0000256" key="3">
    <source>
        <dbReference type="ARBA" id="ARBA00023163"/>
    </source>
</evidence>
<dbReference type="SUPFAM" id="SSF53822">
    <property type="entry name" value="Periplasmic binding protein-like I"/>
    <property type="match status" value="1"/>
</dbReference>
<dbReference type="Pfam" id="PF13377">
    <property type="entry name" value="Peripla_BP_3"/>
    <property type="match status" value="1"/>
</dbReference>
<dbReference type="AlphaFoldDB" id="A0A1W1Z071"/>
<keyword evidence="6" id="KW-1185">Reference proteome</keyword>
<evidence type="ECO:0000256" key="2">
    <source>
        <dbReference type="ARBA" id="ARBA00023125"/>
    </source>
</evidence>
<evidence type="ECO:0000313" key="6">
    <source>
        <dbReference type="Proteomes" id="UP000192756"/>
    </source>
</evidence>
<dbReference type="Pfam" id="PF00356">
    <property type="entry name" value="LacI"/>
    <property type="match status" value="1"/>
</dbReference>